<dbReference type="VEuPathDB" id="FungiDB:C5L36_0C06440"/>
<reference evidence="3 5" key="3">
    <citation type="submission" date="2017-05" db="EMBL/GenBank/DDBJ databases">
        <title>The Genome Sequence of Candida krusei Ckrusei653.</title>
        <authorList>
            <person name="Cuomo C."/>
            <person name="Forche A."/>
            <person name="Young S."/>
            <person name="Abouelleil A."/>
            <person name="Cao P."/>
            <person name="Chapman S."/>
            <person name="Cusick C."/>
            <person name="Shea T."/>
            <person name="Nusbaum C."/>
            <person name="Birren B."/>
        </authorList>
    </citation>
    <scope>NUCLEOTIDE SEQUENCE [LARGE SCALE GENOMIC DNA]</scope>
    <source>
        <strain evidence="3 5">Ckrusei653</strain>
    </source>
</reference>
<comment type="caution">
    <text evidence="2">The sequence shown here is derived from an EMBL/GenBank/DDBJ whole genome shotgun (WGS) entry which is preliminary data.</text>
</comment>
<dbReference type="Pfam" id="PF06522">
    <property type="entry name" value="B12D"/>
    <property type="match status" value="1"/>
</dbReference>
<reference evidence="4" key="1">
    <citation type="journal article" date="2014" name="Microb. Cell Fact.">
        <title>Exploiting Issatchenkia orientalis SD108 for succinic acid production.</title>
        <authorList>
            <person name="Xiao H."/>
            <person name="Shao Z."/>
            <person name="Jiang Y."/>
            <person name="Dole S."/>
            <person name="Zhao H."/>
        </authorList>
    </citation>
    <scope>NUCLEOTIDE SEQUENCE [LARGE SCALE GENOMIC DNA]</scope>
    <source>
        <strain evidence="4">SD108</strain>
    </source>
</reference>
<dbReference type="AlphaFoldDB" id="A0A099P6L8"/>
<dbReference type="EMBL" id="NHMM01000001">
    <property type="protein sequence ID" value="OUT24274.1"/>
    <property type="molecule type" value="Genomic_DNA"/>
</dbReference>
<keyword evidence="1" id="KW-1133">Transmembrane helix</keyword>
<evidence type="ECO:0000313" key="2">
    <source>
        <dbReference type="EMBL" id="KGK39686.1"/>
    </source>
</evidence>
<dbReference type="HOGENOM" id="CLU_180937_0_0_1"/>
<keyword evidence="1" id="KW-0472">Membrane</keyword>
<reference evidence="2" key="2">
    <citation type="submission" date="2014-08" db="EMBL/GenBank/DDBJ databases">
        <title>Exploiting Issatchenkia orientalis SD108 for Succinic Acid Production.</title>
        <authorList>
            <person name="Xiao H."/>
            <person name="Shao Z."/>
            <person name="Jiang Y."/>
            <person name="Dole S."/>
            <person name="Zhao H."/>
        </authorList>
    </citation>
    <scope>NUCLEOTIDE SEQUENCE [LARGE SCALE GENOMIC DNA]</scope>
    <source>
        <strain evidence="2">SD108</strain>
    </source>
</reference>
<dbReference type="Proteomes" id="UP000195871">
    <property type="component" value="Unassembled WGS sequence"/>
</dbReference>
<organism evidence="2 4">
    <name type="scientific">Pichia kudriavzevii</name>
    <name type="common">Yeast</name>
    <name type="synonym">Issatchenkia orientalis</name>
    <dbReference type="NCBI Taxonomy" id="4909"/>
    <lineage>
        <taxon>Eukaryota</taxon>
        <taxon>Fungi</taxon>
        <taxon>Dikarya</taxon>
        <taxon>Ascomycota</taxon>
        <taxon>Saccharomycotina</taxon>
        <taxon>Pichiomycetes</taxon>
        <taxon>Pichiales</taxon>
        <taxon>Pichiaceae</taxon>
        <taxon>Pichia</taxon>
    </lineage>
</organism>
<accession>A0A099P6L8</accession>
<evidence type="ECO:0000256" key="1">
    <source>
        <dbReference type="SAM" id="Phobius"/>
    </source>
</evidence>
<dbReference type="EMBL" id="JQFK01000007">
    <property type="protein sequence ID" value="KGK39686.1"/>
    <property type="molecule type" value="Genomic_DNA"/>
</dbReference>
<evidence type="ECO:0000313" key="4">
    <source>
        <dbReference type="Proteomes" id="UP000029867"/>
    </source>
</evidence>
<feature type="transmembrane region" description="Helical" evidence="1">
    <location>
        <begin position="51"/>
        <end position="69"/>
    </location>
</feature>
<evidence type="ECO:0000313" key="3">
    <source>
        <dbReference type="EMBL" id="OUT24274.1"/>
    </source>
</evidence>
<evidence type="ECO:0000313" key="5">
    <source>
        <dbReference type="Proteomes" id="UP000195871"/>
    </source>
</evidence>
<proteinExistence type="predicted"/>
<protein>
    <submittedName>
        <fullName evidence="2">Uncharacterized protein</fullName>
    </submittedName>
</protein>
<dbReference type="InterPro" id="IPR010530">
    <property type="entry name" value="B12D"/>
</dbReference>
<gene>
    <name evidence="3" type="ORF">CAS74_000661</name>
    <name evidence="2" type="ORF">JL09_g1216</name>
</gene>
<keyword evidence="1" id="KW-0812">Transmembrane</keyword>
<dbReference type="Proteomes" id="UP000029867">
    <property type="component" value="Unassembled WGS sequence"/>
</dbReference>
<sequence length="100" mass="11225">MTISTVAVTTNRKQTLGIYTKKQKISEMRPTFPRFNAAKPTGGFSIPPELYPLYAACFVVCCSATYFSYKKLTTDKTLKLGRSVPTFDEKLSEALDKKDE</sequence>
<name>A0A099P6L8_PICKU</name>